<dbReference type="GO" id="GO:0005524">
    <property type="term" value="F:ATP binding"/>
    <property type="evidence" value="ECO:0007669"/>
    <property type="project" value="UniProtKB-KW"/>
</dbReference>
<dbReference type="NCBIfam" id="TIGR00418">
    <property type="entry name" value="thrS"/>
    <property type="match status" value="1"/>
</dbReference>
<evidence type="ECO:0000313" key="13">
    <source>
        <dbReference type="EMBL" id="KKS45656.1"/>
    </source>
</evidence>
<dbReference type="GO" id="GO:0006435">
    <property type="term" value="P:threonyl-tRNA aminoacylation"/>
    <property type="evidence" value="ECO:0007669"/>
    <property type="project" value="UniProtKB-UniRule"/>
</dbReference>
<accession>A0A0G1BH93</accession>
<evidence type="ECO:0000256" key="6">
    <source>
        <dbReference type="ARBA" id="ARBA00022833"/>
    </source>
</evidence>
<evidence type="ECO:0000256" key="11">
    <source>
        <dbReference type="NCBIfam" id="TIGR00418"/>
    </source>
</evidence>
<dbReference type="CDD" id="cd00771">
    <property type="entry name" value="ThrRS_core"/>
    <property type="match status" value="1"/>
</dbReference>
<evidence type="ECO:0000256" key="9">
    <source>
        <dbReference type="ARBA" id="ARBA00023146"/>
    </source>
</evidence>
<dbReference type="InterPro" id="IPR002314">
    <property type="entry name" value="aa-tRNA-synt_IIb"/>
</dbReference>
<protein>
    <recommendedName>
        <fullName evidence="2 11">Threonine--tRNA ligase</fullName>
        <ecNumber evidence="2 11">6.1.1.3</ecNumber>
    </recommendedName>
</protein>
<name>A0A0G1BH93_9BACT</name>
<dbReference type="GO" id="GO:0046872">
    <property type="term" value="F:metal ion binding"/>
    <property type="evidence" value="ECO:0007669"/>
    <property type="project" value="UniProtKB-KW"/>
</dbReference>
<keyword evidence="7" id="KW-0067">ATP-binding</keyword>
<dbReference type="CDD" id="cd00860">
    <property type="entry name" value="ThrRS_anticodon"/>
    <property type="match status" value="1"/>
</dbReference>
<evidence type="ECO:0000256" key="10">
    <source>
        <dbReference type="ARBA" id="ARBA00049515"/>
    </source>
</evidence>
<gene>
    <name evidence="13" type="ORF">UV10_C0017G0022</name>
</gene>
<dbReference type="Gene3D" id="3.30.930.10">
    <property type="entry name" value="Bira Bifunctional Protein, Domain 2"/>
    <property type="match status" value="1"/>
</dbReference>
<feature type="domain" description="Aminoacyl-transfer RNA synthetases class-II family profile" evidence="12">
    <location>
        <begin position="30"/>
        <end position="302"/>
    </location>
</feature>
<keyword evidence="9" id="KW-0030">Aminoacyl-tRNA synthetase</keyword>
<evidence type="ECO:0000256" key="1">
    <source>
        <dbReference type="ARBA" id="ARBA00008226"/>
    </source>
</evidence>
<dbReference type="Pfam" id="PF00587">
    <property type="entry name" value="tRNA-synt_2b"/>
    <property type="match status" value="1"/>
</dbReference>
<proteinExistence type="inferred from homology"/>
<dbReference type="InterPro" id="IPR033728">
    <property type="entry name" value="ThrRS_core"/>
</dbReference>
<dbReference type="InterPro" id="IPR002320">
    <property type="entry name" value="Thr-tRNA-ligase_IIa"/>
</dbReference>
<comment type="similarity">
    <text evidence="1">Belongs to the class-II aminoacyl-tRNA synthetase family.</text>
</comment>
<dbReference type="EC" id="6.1.1.3" evidence="2 11"/>
<dbReference type="FunFam" id="3.30.930.10:FF:000002">
    <property type="entry name" value="Threonine--tRNA ligase"/>
    <property type="match status" value="1"/>
</dbReference>
<dbReference type="InterPro" id="IPR004154">
    <property type="entry name" value="Anticodon-bd"/>
</dbReference>
<dbReference type="GO" id="GO:0004829">
    <property type="term" value="F:threonine-tRNA ligase activity"/>
    <property type="evidence" value="ECO:0007669"/>
    <property type="project" value="UniProtKB-UniRule"/>
</dbReference>
<dbReference type="AlphaFoldDB" id="A0A0G1BH93"/>
<keyword evidence="4" id="KW-0479">Metal-binding</keyword>
<dbReference type="PATRIC" id="fig|1618609.3.peg.464"/>
<dbReference type="EMBL" id="LCDE01000017">
    <property type="protein sequence ID" value="KKS45656.1"/>
    <property type="molecule type" value="Genomic_DNA"/>
</dbReference>
<dbReference type="Pfam" id="PF03129">
    <property type="entry name" value="HGTP_anticodon"/>
    <property type="match status" value="1"/>
</dbReference>
<evidence type="ECO:0000256" key="2">
    <source>
        <dbReference type="ARBA" id="ARBA00013163"/>
    </source>
</evidence>
<dbReference type="SUPFAM" id="SSF55681">
    <property type="entry name" value="Class II aaRS and biotin synthetases"/>
    <property type="match status" value="1"/>
</dbReference>
<dbReference type="Proteomes" id="UP000034951">
    <property type="component" value="Unassembled WGS sequence"/>
</dbReference>
<organism evidence="13 14">
    <name type="scientific">Candidatus Azambacteria bacterium GW2011_GWA1_42_19</name>
    <dbReference type="NCBI Taxonomy" id="1618609"/>
    <lineage>
        <taxon>Bacteria</taxon>
        <taxon>Candidatus Azamiibacteriota</taxon>
    </lineage>
</organism>
<comment type="caution">
    <text evidence="13">The sequence shown here is derived from an EMBL/GenBank/DDBJ whole genome shotgun (WGS) entry which is preliminary data.</text>
</comment>
<sequence length="418" mass="48240">MVENKSKKLLTHQELGTRLDLYSFHEIAPGAVFWHGKGMIIWRELEKYLREKLDALGYQEVSTPVMVKRELFEKSGHWQHYREKMFTLDIDSEIYVLKPMNCPESTLIYSSRTRSYRDLPIRMSEITDRIHRKELSGVVGGLLRVIQMTQDDAHHYVRPDQIEHEVSDIMGLIKEFYSHFDMPLSFNLATRPENSMGDAKVWAEAEHDLESALKKAKVKYQVKEKDGAFYGPKIDVNATDSQKREWTIATIQLDFQMPEKFKLEYVAEDGFKKRPVMIHRAIAGTFERFIGILVENYQGAFPIWLSPVQVKVLNLTDRNEKYAKKIAAELIADGLRVELNTANETIGKRIREAELEKIPYILVVGDKEEKSDTVAVRERGKGDLGAQKLEKFKSKILSEIAKKSALAPPKRLQRREGA</sequence>
<dbReference type="InterPro" id="IPR045864">
    <property type="entry name" value="aa-tRNA-synth_II/BPL/LPL"/>
</dbReference>
<keyword evidence="5" id="KW-0547">Nucleotide-binding</keyword>
<evidence type="ECO:0000256" key="3">
    <source>
        <dbReference type="ARBA" id="ARBA00022598"/>
    </source>
</evidence>
<dbReference type="PROSITE" id="PS50862">
    <property type="entry name" value="AA_TRNA_LIGASE_II"/>
    <property type="match status" value="1"/>
</dbReference>
<evidence type="ECO:0000313" key="14">
    <source>
        <dbReference type="Proteomes" id="UP000034951"/>
    </source>
</evidence>
<evidence type="ECO:0000256" key="4">
    <source>
        <dbReference type="ARBA" id="ARBA00022723"/>
    </source>
</evidence>
<dbReference type="InterPro" id="IPR006195">
    <property type="entry name" value="aa-tRNA-synth_II"/>
</dbReference>
<evidence type="ECO:0000256" key="5">
    <source>
        <dbReference type="ARBA" id="ARBA00022741"/>
    </source>
</evidence>
<comment type="catalytic activity">
    <reaction evidence="10">
        <text>tRNA(Thr) + L-threonine + ATP = L-threonyl-tRNA(Thr) + AMP + diphosphate + H(+)</text>
        <dbReference type="Rhea" id="RHEA:24624"/>
        <dbReference type="Rhea" id="RHEA-COMP:9670"/>
        <dbReference type="Rhea" id="RHEA-COMP:9704"/>
        <dbReference type="ChEBI" id="CHEBI:15378"/>
        <dbReference type="ChEBI" id="CHEBI:30616"/>
        <dbReference type="ChEBI" id="CHEBI:33019"/>
        <dbReference type="ChEBI" id="CHEBI:57926"/>
        <dbReference type="ChEBI" id="CHEBI:78442"/>
        <dbReference type="ChEBI" id="CHEBI:78534"/>
        <dbReference type="ChEBI" id="CHEBI:456215"/>
        <dbReference type="EC" id="6.1.1.3"/>
    </reaction>
</comment>
<reference evidence="13 14" key="1">
    <citation type="journal article" date="2015" name="Nature">
        <title>rRNA introns, odd ribosomes, and small enigmatic genomes across a large radiation of phyla.</title>
        <authorList>
            <person name="Brown C.T."/>
            <person name="Hug L.A."/>
            <person name="Thomas B.C."/>
            <person name="Sharon I."/>
            <person name="Castelle C.J."/>
            <person name="Singh A."/>
            <person name="Wilkins M.J."/>
            <person name="Williams K.H."/>
            <person name="Banfield J.F."/>
        </authorList>
    </citation>
    <scope>NUCLEOTIDE SEQUENCE [LARGE SCALE GENOMIC DNA]</scope>
</reference>
<keyword evidence="6" id="KW-0862">Zinc</keyword>
<evidence type="ECO:0000259" key="12">
    <source>
        <dbReference type="PROSITE" id="PS50862"/>
    </source>
</evidence>
<keyword evidence="3 13" id="KW-0436">Ligase</keyword>
<dbReference type="PANTHER" id="PTHR11451:SF44">
    <property type="entry name" value="THREONINE--TRNA LIGASE, CHLOROPLASTIC_MITOCHONDRIAL 2"/>
    <property type="match status" value="1"/>
</dbReference>
<dbReference type="PRINTS" id="PR01047">
    <property type="entry name" value="TRNASYNTHTHR"/>
</dbReference>
<evidence type="ECO:0000256" key="7">
    <source>
        <dbReference type="ARBA" id="ARBA00022840"/>
    </source>
</evidence>
<evidence type="ECO:0000256" key="8">
    <source>
        <dbReference type="ARBA" id="ARBA00022917"/>
    </source>
</evidence>
<dbReference type="SUPFAM" id="SSF52954">
    <property type="entry name" value="Class II aaRS ABD-related"/>
    <property type="match status" value="1"/>
</dbReference>
<keyword evidence="8" id="KW-0648">Protein biosynthesis</keyword>
<dbReference type="InterPro" id="IPR036621">
    <property type="entry name" value="Anticodon-bd_dom_sf"/>
</dbReference>
<dbReference type="FunFam" id="3.40.50.800:FF:000001">
    <property type="entry name" value="Threonine--tRNA ligase"/>
    <property type="match status" value="1"/>
</dbReference>
<dbReference type="PANTHER" id="PTHR11451">
    <property type="entry name" value="THREONINE-TRNA LIGASE"/>
    <property type="match status" value="1"/>
</dbReference>
<dbReference type="GO" id="GO:0005737">
    <property type="term" value="C:cytoplasm"/>
    <property type="evidence" value="ECO:0007669"/>
    <property type="project" value="UniProtKB-UniRule"/>
</dbReference>
<dbReference type="InterPro" id="IPR047246">
    <property type="entry name" value="ThrRS_anticodon"/>
</dbReference>
<dbReference type="Gene3D" id="3.40.50.800">
    <property type="entry name" value="Anticodon-binding domain"/>
    <property type="match status" value="1"/>
</dbReference>